<reference evidence="1" key="1">
    <citation type="submission" date="2013-05" db="EMBL/GenBank/DDBJ databases">
        <authorList>
            <person name="Yim A.K.Y."/>
            <person name="Chan T.F."/>
            <person name="Ji K.M."/>
            <person name="Liu X.Y."/>
            <person name="Zhou J.W."/>
            <person name="Li R.Q."/>
            <person name="Yang K.Y."/>
            <person name="Li J."/>
            <person name="Li M."/>
            <person name="Law P.T.W."/>
            <person name="Wu Y.L."/>
            <person name="Cai Z.L."/>
            <person name="Qin H."/>
            <person name="Bao Y."/>
            <person name="Leung R.K.K."/>
            <person name="Ng P.K.S."/>
            <person name="Zou J."/>
            <person name="Zhong X.J."/>
            <person name="Ran P.X."/>
            <person name="Zhong N.S."/>
            <person name="Liu Z.G."/>
            <person name="Tsui S.K.W."/>
        </authorList>
    </citation>
    <scope>NUCLEOTIDE SEQUENCE</scope>
    <source>
        <strain evidence="1">Derf</strain>
        <tissue evidence="1">Whole organism</tissue>
    </source>
</reference>
<organism evidence="1 2">
    <name type="scientific">Dermatophagoides farinae</name>
    <name type="common">American house dust mite</name>
    <dbReference type="NCBI Taxonomy" id="6954"/>
    <lineage>
        <taxon>Eukaryota</taxon>
        <taxon>Metazoa</taxon>
        <taxon>Ecdysozoa</taxon>
        <taxon>Arthropoda</taxon>
        <taxon>Chelicerata</taxon>
        <taxon>Arachnida</taxon>
        <taxon>Acari</taxon>
        <taxon>Acariformes</taxon>
        <taxon>Sarcoptiformes</taxon>
        <taxon>Astigmata</taxon>
        <taxon>Psoroptidia</taxon>
        <taxon>Analgoidea</taxon>
        <taxon>Pyroglyphidae</taxon>
        <taxon>Dermatophagoidinae</taxon>
        <taxon>Dermatophagoides</taxon>
    </lineage>
</organism>
<keyword evidence="2" id="KW-1185">Reference proteome</keyword>
<reference evidence="1" key="2">
    <citation type="journal article" date="2022" name="Res Sq">
        <title>Comparative Genomics Reveals Insights into the Divergent Evolution of Astigmatic Mites and Household Pest Adaptations.</title>
        <authorList>
            <person name="Xiong Q."/>
            <person name="Wan A.T.-Y."/>
            <person name="Liu X.-Y."/>
            <person name="Fung C.S.-H."/>
            <person name="Xiao X."/>
            <person name="Malainual N."/>
            <person name="Hou J."/>
            <person name="Wang L."/>
            <person name="Wang M."/>
            <person name="Yang K."/>
            <person name="Cui Y."/>
            <person name="Leung E."/>
            <person name="Nong W."/>
            <person name="Shin S.-K."/>
            <person name="Au S."/>
            <person name="Jeong K.Y."/>
            <person name="Chew F.T."/>
            <person name="Hui J."/>
            <person name="Leung T.F."/>
            <person name="Tungtrongchitr A."/>
            <person name="Zhong N."/>
            <person name="Liu Z."/>
            <person name="Tsui S."/>
        </authorList>
    </citation>
    <scope>NUCLEOTIDE SEQUENCE</scope>
    <source>
        <strain evidence="1">Derf</strain>
        <tissue evidence="1">Whole organism</tissue>
    </source>
</reference>
<comment type="caution">
    <text evidence="1">The sequence shown here is derived from an EMBL/GenBank/DDBJ whole genome shotgun (WGS) entry which is preliminary data.</text>
</comment>
<dbReference type="Proteomes" id="UP000790347">
    <property type="component" value="Unassembled WGS sequence"/>
</dbReference>
<protein>
    <submittedName>
        <fullName evidence="1">Uncharacterized protein</fullName>
    </submittedName>
</protein>
<gene>
    <name evidence="1" type="ORF">DERF_013381</name>
</gene>
<proteinExistence type="predicted"/>
<accession>A0A922KV40</accession>
<name>A0A922KV40_DERFA</name>
<dbReference type="AlphaFoldDB" id="A0A922KV40"/>
<evidence type="ECO:0000313" key="2">
    <source>
        <dbReference type="Proteomes" id="UP000790347"/>
    </source>
</evidence>
<sequence>MTLKFPLIKNCINLAFDAGKPSWTFLIIFSTNITIYSSSSEVEVASKETHSVLQHTLLQLLHPIDGASKHNNNNRKC</sequence>
<evidence type="ECO:0000313" key="1">
    <source>
        <dbReference type="EMBL" id="KAH9497386.1"/>
    </source>
</evidence>
<dbReference type="EMBL" id="ASGP02000007">
    <property type="protein sequence ID" value="KAH9497386.1"/>
    <property type="molecule type" value="Genomic_DNA"/>
</dbReference>